<dbReference type="InterPro" id="IPR027417">
    <property type="entry name" value="P-loop_NTPase"/>
</dbReference>
<sequence>MPSSKDAVSITRAKRSAEQASSPERSAKLIPQGSLQLYTHPSRGTFTPVMAQALRLAGQGTQVLIVQFLKGGINQGPENRLLLGSSLEWARCRLHRCIDTPQLDPEERVALDELWHFTQAAVGSGRYDLVVLDELSLAMKLGLIPEEEVLALIDQRPISMDMVITGPEMPDSLLERADLITQLRQRLRALEPTSSVSPSFSG</sequence>
<keyword evidence="3" id="KW-1185">Reference proteome</keyword>
<dbReference type="PANTHER" id="PTHR46638:SF1">
    <property type="entry name" value="CORRINOID ADENOSYLTRANSFERASE"/>
    <property type="match status" value="1"/>
</dbReference>
<evidence type="ECO:0000313" key="3">
    <source>
        <dbReference type="Proteomes" id="UP000830835"/>
    </source>
</evidence>
<accession>A0ABT0C9D0</accession>
<dbReference type="PIRSF" id="PIRSF015617">
    <property type="entry name" value="Adensltrnsf_CobA"/>
    <property type="match status" value="1"/>
</dbReference>
<evidence type="ECO:0000256" key="1">
    <source>
        <dbReference type="SAM" id="MobiDB-lite"/>
    </source>
</evidence>
<dbReference type="EMBL" id="JAFIRA010000005">
    <property type="protein sequence ID" value="MCJ2541960.1"/>
    <property type="molecule type" value="Genomic_DNA"/>
</dbReference>
<dbReference type="PANTHER" id="PTHR46638">
    <property type="entry name" value="CORRINOID ADENOSYLTRANSFERASE"/>
    <property type="match status" value="1"/>
</dbReference>
<reference evidence="2" key="1">
    <citation type="submission" date="2021-02" db="EMBL/GenBank/DDBJ databases">
        <title>The CRISPR/cas machinery reduction and long-range gene transfer in the hot spring cyanobacterium Synechococcus.</title>
        <authorList>
            <person name="Dvorak P."/>
            <person name="Jahodarova E."/>
            <person name="Hasler P."/>
            <person name="Poulickova A."/>
        </authorList>
    </citation>
    <scope>NUCLEOTIDE SEQUENCE</scope>
    <source>
        <strain evidence="2">Rupite</strain>
    </source>
</reference>
<organism evidence="2 3">
    <name type="scientific">Thermostichus vulcanus str. 'Rupite'</name>
    <dbReference type="NCBI Taxonomy" id="2813851"/>
    <lineage>
        <taxon>Bacteria</taxon>
        <taxon>Bacillati</taxon>
        <taxon>Cyanobacteriota</taxon>
        <taxon>Cyanophyceae</taxon>
        <taxon>Thermostichales</taxon>
        <taxon>Thermostichaceae</taxon>
        <taxon>Thermostichus</taxon>
    </lineage>
</organism>
<protein>
    <submittedName>
        <fullName evidence="2">Cob(I)yrinic acid a,c-diamide adenosyltransferase</fullName>
    </submittedName>
</protein>
<comment type="caution">
    <text evidence="2">The sequence shown here is derived from an EMBL/GenBank/DDBJ whole genome shotgun (WGS) entry which is preliminary data.</text>
</comment>
<dbReference type="Proteomes" id="UP000830835">
    <property type="component" value="Unassembled WGS sequence"/>
</dbReference>
<dbReference type="Pfam" id="PF02572">
    <property type="entry name" value="CobA_CobO_BtuR"/>
    <property type="match status" value="1"/>
</dbReference>
<proteinExistence type="predicted"/>
<dbReference type="InterPro" id="IPR003724">
    <property type="entry name" value="CblAdoTrfase_CobA"/>
</dbReference>
<name>A0ABT0C9D0_THEVL</name>
<dbReference type="RefSeq" id="WP_244349173.1">
    <property type="nucleotide sequence ID" value="NZ_JAFIRA010000005.1"/>
</dbReference>
<gene>
    <name evidence="2" type="ORF">JX360_03405</name>
</gene>
<evidence type="ECO:0000313" key="2">
    <source>
        <dbReference type="EMBL" id="MCJ2541960.1"/>
    </source>
</evidence>
<dbReference type="Gene3D" id="3.40.50.300">
    <property type="entry name" value="P-loop containing nucleotide triphosphate hydrolases"/>
    <property type="match status" value="1"/>
</dbReference>
<dbReference type="SUPFAM" id="SSF52540">
    <property type="entry name" value="P-loop containing nucleoside triphosphate hydrolases"/>
    <property type="match status" value="1"/>
</dbReference>
<feature type="region of interest" description="Disordered" evidence="1">
    <location>
        <begin position="1"/>
        <end position="27"/>
    </location>
</feature>